<keyword evidence="1" id="KW-1133">Transmembrane helix</keyword>
<evidence type="ECO:0000256" key="1">
    <source>
        <dbReference type="SAM" id="Phobius"/>
    </source>
</evidence>
<protein>
    <submittedName>
        <fullName evidence="2">Putative secreted peptide</fullName>
    </submittedName>
</protein>
<sequence length="71" mass="8783">MAINLFFHFEFYFFLLVLARRGSIVIASNFEYRVFFLLEIYRFPEFDRVFFYFLLLLVEGSIVIVSNFRYR</sequence>
<organism evidence="2">
    <name type="scientific">Triatoma infestans</name>
    <name type="common">Assassin bug</name>
    <dbReference type="NCBI Taxonomy" id="30076"/>
    <lineage>
        <taxon>Eukaryota</taxon>
        <taxon>Metazoa</taxon>
        <taxon>Ecdysozoa</taxon>
        <taxon>Arthropoda</taxon>
        <taxon>Hexapoda</taxon>
        <taxon>Insecta</taxon>
        <taxon>Pterygota</taxon>
        <taxon>Neoptera</taxon>
        <taxon>Paraneoptera</taxon>
        <taxon>Hemiptera</taxon>
        <taxon>Heteroptera</taxon>
        <taxon>Panheteroptera</taxon>
        <taxon>Cimicomorpha</taxon>
        <taxon>Reduviidae</taxon>
        <taxon>Triatominae</taxon>
        <taxon>Triatoma</taxon>
    </lineage>
</organism>
<evidence type="ECO:0000313" key="2">
    <source>
        <dbReference type="EMBL" id="JAC16659.1"/>
    </source>
</evidence>
<feature type="transmembrane region" description="Helical" evidence="1">
    <location>
        <begin position="50"/>
        <end position="70"/>
    </location>
</feature>
<dbReference type="AlphaFoldDB" id="A0A023F629"/>
<reference evidence="2" key="1">
    <citation type="journal article" date="2014" name="PLoS Negl. Trop. Dis.">
        <title>An updated insight into the Sialotranscriptome of Triatoma infestans: developmental stage and geographic variations.</title>
        <authorList>
            <person name="Schwarz A."/>
            <person name="Medrano-Mercado N."/>
            <person name="Schaub G.A."/>
            <person name="Struchiner C.J."/>
            <person name="Bargues M.D."/>
            <person name="Levy M.Z."/>
            <person name="Ribeiro J.M."/>
        </authorList>
    </citation>
    <scope>NUCLEOTIDE SEQUENCE</scope>
    <source>
        <strain evidence="2">Chile</strain>
        <tissue evidence="2">Salivary glands</tissue>
    </source>
</reference>
<dbReference type="EMBL" id="GBBI01002053">
    <property type="protein sequence ID" value="JAC16659.1"/>
    <property type="molecule type" value="mRNA"/>
</dbReference>
<name>A0A023F629_TRIIF</name>
<feature type="transmembrane region" description="Helical" evidence="1">
    <location>
        <begin position="12"/>
        <end position="30"/>
    </location>
</feature>
<feature type="non-terminal residue" evidence="2">
    <location>
        <position position="71"/>
    </location>
</feature>
<proteinExistence type="evidence at transcript level"/>
<keyword evidence="1" id="KW-0812">Transmembrane</keyword>
<accession>A0A023F629</accession>
<keyword evidence="1" id="KW-0472">Membrane</keyword>